<feature type="signal peptide" evidence="1">
    <location>
        <begin position="1"/>
        <end position="26"/>
    </location>
</feature>
<evidence type="ECO:0000313" key="3">
    <source>
        <dbReference type="Proteomes" id="UP001469365"/>
    </source>
</evidence>
<keyword evidence="3" id="KW-1185">Reference proteome</keyword>
<evidence type="ECO:0000313" key="2">
    <source>
        <dbReference type="EMBL" id="MEK8129429.1"/>
    </source>
</evidence>
<comment type="caution">
    <text evidence="2">The sequence shown here is derived from an EMBL/GenBank/DDBJ whole genome shotgun (WGS) entry which is preliminary data.</text>
</comment>
<feature type="chain" id="PRO_5046317081" evidence="1">
    <location>
        <begin position="27"/>
        <end position="284"/>
    </location>
</feature>
<evidence type="ECO:0000256" key="1">
    <source>
        <dbReference type="SAM" id="SignalP"/>
    </source>
</evidence>
<dbReference type="EMBL" id="JBBPCC010000010">
    <property type="protein sequence ID" value="MEK8129429.1"/>
    <property type="molecule type" value="Genomic_DNA"/>
</dbReference>
<dbReference type="InterPro" id="IPR006530">
    <property type="entry name" value="YD"/>
</dbReference>
<dbReference type="Proteomes" id="UP001469365">
    <property type="component" value="Unassembled WGS sequence"/>
</dbReference>
<gene>
    <name evidence="2" type="ORF">WMW72_16095</name>
</gene>
<keyword evidence="1" id="KW-0732">Signal</keyword>
<sequence length="284" mass="30411">MARMKSKFLIQLLVILCCFAPSQVYASSYTYDELDRLTSATLDSGETILYTYDPAGNILSVRSNSQPAQLATFTGRIQPPSPGLSTELINGDFEMPVKERAIAPGWEEDSSGSGEAAYMVVKLPSSKGSTVVQESISSSVTRSVYVDGNVSSIVTDSVYGNKPYTTQAQQVSVHGNAGAVASVKQEIYVTAGVRYELTAAVLPVQLNEASVQLAVSFYDNSDGLVDVLTVPVHEQTSNWQEVQAGIQVPDGAVKAKVALQLHVIGFDGTGHAIFDDIVLKSFPY</sequence>
<reference evidence="2 3" key="1">
    <citation type="submission" date="2024-04" db="EMBL/GenBank/DDBJ databases">
        <title>draft genome sequnece of Paenibacillus filicis.</title>
        <authorList>
            <person name="Kim D.-U."/>
        </authorList>
    </citation>
    <scope>NUCLEOTIDE SEQUENCE [LARGE SCALE GENOMIC DNA]</scope>
    <source>
        <strain evidence="2 3">KACC14197</strain>
    </source>
</reference>
<accession>A0ABU9DKN9</accession>
<dbReference type="Pfam" id="PF05593">
    <property type="entry name" value="RHS_repeat"/>
    <property type="match status" value="1"/>
</dbReference>
<proteinExistence type="predicted"/>
<dbReference type="NCBIfam" id="TIGR01643">
    <property type="entry name" value="YD_repeat_2x"/>
    <property type="match status" value="1"/>
</dbReference>
<dbReference type="InterPro" id="IPR031325">
    <property type="entry name" value="RHS_repeat"/>
</dbReference>
<dbReference type="RefSeq" id="WP_341416540.1">
    <property type="nucleotide sequence ID" value="NZ_JBBPCC010000010.1"/>
</dbReference>
<dbReference type="Gene3D" id="2.180.10.10">
    <property type="entry name" value="RHS repeat-associated core"/>
    <property type="match status" value="1"/>
</dbReference>
<protein>
    <submittedName>
        <fullName evidence="2">RHS repeat domain-containing protein</fullName>
    </submittedName>
</protein>
<name>A0ABU9DKN9_9BACL</name>
<organism evidence="2 3">
    <name type="scientific">Paenibacillus filicis</name>
    <dbReference type="NCBI Taxonomy" id="669464"/>
    <lineage>
        <taxon>Bacteria</taxon>
        <taxon>Bacillati</taxon>
        <taxon>Bacillota</taxon>
        <taxon>Bacilli</taxon>
        <taxon>Bacillales</taxon>
        <taxon>Paenibacillaceae</taxon>
        <taxon>Paenibacillus</taxon>
    </lineage>
</organism>
<dbReference type="Gene3D" id="2.60.120.260">
    <property type="entry name" value="Galactose-binding domain-like"/>
    <property type="match status" value="1"/>
</dbReference>